<dbReference type="SUPFAM" id="SSF47203">
    <property type="entry name" value="Acyl-CoA dehydrogenase C-terminal domain-like"/>
    <property type="match status" value="2"/>
</dbReference>
<dbReference type="Gene3D" id="2.40.110.10">
    <property type="entry name" value="Butyryl-CoA Dehydrogenase, subunit A, domain 2"/>
    <property type="match status" value="2"/>
</dbReference>
<dbReference type="InterPro" id="IPR037069">
    <property type="entry name" value="AcylCoA_DH/ox_N_sf"/>
</dbReference>
<gene>
    <name evidence="9" type="ORF">F7R26_024765</name>
</gene>
<comment type="cofactor">
    <cofactor evidence="1">
        <name>FAD</name>
        <dbReference type="ChEBI" id="CHEBI:57692"/>
    </cofactor>
</comment>
<dbReference type="Gene3D" id="1.20.140.10">
    <property type="entry name" value="Butyryl-CoA Dehydrogenase, subunit A, domain 3"/>
    <property type="match status" value="2"/>
</dbReference>
<sequence length="790" mass="85399">MVMPDSPDTGTPGSRLEAFRKQIRDFLREAVPPDIRAATRAHCLVTREQAARWHRILHARGWAAPGWPREHGGPGWSLVEQAIFREELAASDAPHVENLGIDTIGPTLIRHGTPEQCRRFLPGMLTFDDFWAQGYSEPDAGSDLASLRTVARRDGDTWVVNGTKIWQSLGHWANWALVLARTDAAAQRKQDGISVLLIDLRSPGVTVRPIRYINGSHFHVQMFFDDVRVPAANLVGTENSGWAIAKGLLVIERLFVARVAECKAELSRAAGLVEQQHGGNDPARSIEHALLRRRHAALDIRMRALEAAWWPAVQQAAQGGSPQLEASLLKLEGIQLLQDLHLFSMDAHGTASLAFDPQAVEGRPGEGPTGHAGNLALHMWRYRGSSLAGGSSEIQLQIIAKAIFSGQTEIDCPRADHLGEQQAMMVDTVRRWLDKHYTFARRQTIIGTHGGFDEAAWTGLAELGLTSLAIPEAAAGLGNTMADLLPIIEALGEALVLEPLPWSAVLATQALLAAPHGPARAALLAALASGQTRCALACGDGASDGRTPRPKITAQRTGEGWRLDGVNPMVMGGAQAHRFVVAACLSDGGIGLFDVPASIGGIGKRAYQLHDGRSAADLHLDGVVLPRAALLAGPEHACVSIQQALALATVALCAESVGAMRRALGITVEYLRTRRQFGRTLSEQQVLQHRVAEHYRAWNNARHLVRQALADWDTVQPAERERRVSAAKYMTGTAGRGIALDVLQLHGAIGLQDETAISHYSKRLIGNELLLGNAATHLGRFAAIMDAPRM</sequence>
<dbReference type="EMBL" id="CP062804">
    <property type="protein sequence ID" value="QOT80642.1"/>
    <property type="molecule type" value="Genomic_DNA"/>
</dbReference>
<evidence type="ECO:0000259" key="8">
    <source>
        <dbReference type="Pfam" id="PF02771"/>
    </source>
</evidence>
<dbReference type="InterPro" id="IPR009075">
    <property type="entry name" value="AcylCo_DH/oxidase_C"/>
</dbReference>
<dbReference type="GO" id="GO:0005886">
    <property type="term" value="C:plasma membrane"/>
    <property type="evidence" value="ECO:0007669"/>
    <property type="project" value="TreeGrafter"/>
</dbReference>
<evidence type="ECO:0000256" key="5">
    <source>
        <dbReference type="ARBA" id="ARBA00023002"/>
    </source>
</evidence>
<evidence type="ECO:0000256" key="2">
    <source>
        <dbReference type="ARBA" id="ARBA00009347"/>
    </source>
</evidence>
<evidence type="ECO:0000259" key="7">
    <source>
        <dbReference type="Pfam" id="PF02770"/>
    </source>
</evidence>
<dbReference type="InterPro" id="IPR009100">
    <property type="entry name" value="AcylCoA_DH/oxidase_NM_dom_sf"/>
</dbReference>
<dbReference type="InterPro" id="IPR052161">
    <property type="entry name" value="Mycobact_Acyl-CoA_DH"/>
</dbReference>
<proteinExistence type="inferred from homology"/>
<dbReference type="InterPro" id="IPR006091">
    <property type="entry name" value="Acyl-CoA_Oxase/DH_mid-dom"/>
</dbReference>
<name>A0A643FT36_9BURK</name>
<feature type="domain" description="Acyl-CoA oxidase/dehydrogenase middle" evidence="7">
    <location>
        <begin position="132"/>
        <end position="227"/>
    </location>
</feature>
<dbReference type="FunFam" id="2.40.110.10:FF:000002">
    <property type="entry name" value="Acyl-CoA dehydrogenase fadE12"/>
    <property type="match status" value="1"/>
</dbReference>
<accession>A0A643FT36</accession>
<dbReference type="InterPro" id="IPR036250">
    <property type="entry name" value="AcylCo_DH-like_C"/>
</dbReference>
<dbReference type="AlphaFoldDB" id="A0A643FT36"/>
<evidence type="ECO:0000313" key="9">
    <source>
        <dbReference type="EMBL" id="QOT80642.1"/>
    </source>
</evidence>
<dbReference type="Gene3D" id="1.10.540.10">
    <property type="entry name" value="Acyl-CoA dehydrogenase/oxidase, N-terminal domain"/>
    <property type="match status" value="2"/>
</dbReference>
<feature type="domain" description="Acyl-CoA dehydrogenase/oxidase C-terminal" evidence="6">
    <location>
        <begin position="239"/>
        <end position="403"/>
    </location>
</feature>
<dbReference type="InterPro" id="IPR013786">
    <property type="entry name" value="AcylCoA_DH/ox_N"/>
</dbReference>
<dbReference type="InterPro" id="IPR046373">
    <property type="entry name" value="Acyl-CoA_Oxase/DH_mid-dom_sf"/>
</dbReference>
<dbReference type="Pfam" id="PF02771">
    <property type="entry name" value="Acyl-CoA_dh_N"/>
    <property type="match status" value="2"/>
</dbReference>
<feature type="domain" description="Acyl-CoA dehydrogenase/oxidase N-terminal" evidence="8">
    <location>
        <begin position="420"/>
        <end position="530"/>
    </location>
</feature>
<comment type="similarity">
    <text evidence="2">Belongs to the acyl-CoA dehydrogenase family.</text>
</comment>
<dbReference type="Pfam" id="PF00441">
    <property type="entry name" value="Acyl-CoA_dh_1"/>
    <property type="match status" value="2"/>
</dbReference>
<protein>
    <submittedName>
        <fullName evidence="9">Acyl-CoA dehydrogenase family protein</fullName>
    </submittedName>
</protein>
<dbReference type="Proteomes" id="UP000397656">
    <property type="component" value="Chromosome 2"/>
</dbReference>
<dbReference type="PANTHER" id="PTHR43292">
    <property type="entry name" value="ACYL-COA DEHYDROGENASE"/>
    <property type="match status" value="1"/>
</dbReference>
<feature type="domain" description="Acyl-CoA dehydrogenase/oxidase C-terminal" evidence="6">
    <location>
        <begin position="641"/>
        <end position="782"/>
    </location>
</feature>
<feature type="domain" description="Acyl-CoA dehydrogenase/oxidase N-terminal" evidence="8">
    <location>
        <begin position="17"/>
        <end position="126"/>
    </location>
</feature>
<keyword evidence="4" id="KW-0274">FAD</keyword>
<reference evidence="9 10" key="1">
    <citation type="submission" date="2020-10" db="EMBL/GenBank/DDBJ databases">
        <title>Complete genome sequence of Cupriavidus basilensis CCUG 49340T.</title>
        <authorList>
            <person name="Salva-Serra F."/>
            <person name="Donoso R.A."/>
            <person name="Cho K.H."/>
            <person name="Yoo J.A."/>
            <person name="Lee K."/>
            <person name="Yoon S.-H."/>
            <person name="Perez-Pantoja D."/>
            <person name="Moore E.R.B."/>
        </authorList>
    </citation>
    <scope>NUCLEOTIDE SEQUENCE [LARGE SCALE GENOMIC DNA]</scope>
    <source>
        <strain evidence="10">CCUG 49340</strain>
    </source>
</reference>
<organism evidence="9 10">
    <name type="scientific">Cupriavidus basilensis</name>
    <dbReference type="NCBI Taxonomy" id="68895"/>
    <lineage>
        <taxon>Bacteria</taxon>
        <taxon>Pseudomonadati</taxon>
        <taxon>Pseudomonadota</taxon>
        <taxon>Betaproteobacteria</taxon>
        <taxon>Burkholderiales</taxon>
        <taxon>Burkholderiaceae</taxon>
        <taxon>Cupriavidus</taxon>
    </lineage>
</organism>
<dbReference type="SUPFAM" id="SSF56645">
    <property type="entry name" value="Acyl-CoA dehydrogenase NM domain-like"/>
    <property type="match status" value="2"/>
</dbReference>
<keyword evidence="3" id="KW-0285">Flavoprotein</keyword>
<dbReference type="GO" id="GO:0016627">
    <property type="term" value="F:oxidoreductase activity, acting on the CH-CH group of donors"/>
    <property type="evidence" value="ECO:0007669"/>
    <property type="project" value="InterPro"/>
</dbReference>
<dbReference type="GO" id="GO:0050660">
    <property type="term" value="F:flavin adenine dinucleotide binding"/>
    <property type="evidence" value="ECO:0007669"/>
    <property type="project" value="InterPro"/>
</dbReference>
<evidence type="ECO:0000259" key="6">
    <source>
        <dbReference type="Pfam" id="PF00441"/>
    </source>
</evidence>
<evidence type="ECO:0000256" key="3">
    <source>
        <dbReference type="ARBA" id="ARBA00022630"/>
    </source>
</evidence>
<keyword evidence="5" id="KW-0560">Oxidoreductase</keyword>
<dbReference type="PANTHER" id="PTHR43292:SF3">
    <property type="entry name" value="ACYL-COA DEHYDROGENASE FADE29"/>
    <property type="match status" value="1"/>
</dbReference>
<dbReference type="Pfam" id="PF02770">
    <property type="entry name" value="Acyl-CoA_dh_M"/>
    <property type="match status" value="1"/>
</dbReference>
<evidence type="ECO:0000256" key="1">
    <source>
        <dbReference type="ARBA" id="ARBA00001974"/>
    </source>
</evidence>
<dbReference type="CDD" id="cd00567">
    <property type="entry name" value="ACAD"/>
    <property type="match status" value="1"/>
</dbReference>
<evidence type="ECO:0000313" key="10">
    <source>
        <dbReference type="Proteomes" id="UP000397656"/>
    </source>
</evidence>
<evidence type="ECO:0000256" key="4">
    <source>
        <dbReference type="ARBA" id="ARBA00022827"/>
    </source>
</evidence>